<dbReference type="EMBL" id="HACG01012114">
    <property type="protein sequence ID" value="CEK58979.1"/>
    <property type="molecule type" value="Transcribed_RNA"/>
</dbReference>
<dbReference type="AlphaFoldDB" id="A0A0B6YRU5"/>
<organism evidence="1">
    <name type="scientific">Arion vulgaris</name>
    <dbReference type="NCBI Taxonomy" id="1028688"/>
    <lineage>
        <taxon>Eukaryota</taxon>
        <taxon>Metazoa</taxon>
        <taxon>Spiralia</taxon>
        <taxon>Lophotrochozoa</taxon>
        <taxon>Mollusca</taxon>
        <taxon>Gastropoda</taxon>
        <taxon>Heterobranchia</taxon>
        <taxon>Euthyneura</taxon>
        <taxon>Panpulmonata</taxon>
        <taxon>Eupulmonata</taxon>
        <taxon>Stylommatophora</taxon>
        <taxon>Helicina</taxon>
        <taxon>Arionoidea</taxon>
        <taxon>Arionidae</taxon>
        <taxon>Arion</taxon>
    </lineage>
</organism>
<evidence type="ECO:0000313" key="1">
    <source>
        <dbReference type="EMBL" id="CEK58979.1"/>
    </source>
</evidence>
<sequence length="57" mass="6620">GTPYKQYGKSYSDFRSTRNLDSQVRDKGFQQSKRRVPCAHREFLTQAGLEPQNFHGT</sequence>
<proteinExistence type="predicted"/>
<protein>
    <submittedName>
        <fullName evidence="1">Uncharacterized protein</fullName>
    </submittedName>
</protein>
<feature type="non-terminal residue" evidence="1">
    <location>
        <position position="1"/>
    </location>
</feature>
<reference evidence="1" key="1">
    <citation type="submission" date="2014-12" db="EMBL/GenBank/DDBJ databases">
        <title>Insight into the proteome of Arion vulgaris.</title>
        <authorList>
            <person name="Aradska J."/>
            <person name="Bulat T."/>
            <person name="Smidak R."/>
            <person name="Sarate P."/>
            <person name="Gangsoo J."/>
            <person name="Sialana F."/>
            <person name="Bilban M."/>
            <person name="Lubec G."/>
        </authorList>
    </citation>
    <scope>NUCLEOTIDE SEQUENCE</scope>
    <source>
        <tissue evidence="1">Skin</tissue>
    </source>
</reference>
<accession>A0A0B6YRU5</accession>
<name>A0A0B6YRU5_9EUPU</name>
<gene>
    <name evidence="1" type="primary">ORF34765</name>
</gene>